<keyword evidence="2 6" id="KW-0812">Transmembrane</keyword>
<organism evidence="8 9">
    <name type="scientific">Linderina pennispora</name>
    <dbReference type="NCBI Taxonomy" id="61395"/>
    <lineage>
        <taxon>Eukaryota</taxon>
        <taxon>Fungi</taxon>
        <taxon>Fungi incertae sedis</taxon>
        <taxon>Zoopagomycota</taxon>
        <taxon>Kickxellomycotina</taxon>
        <taxon>Kickxellomycetes</taxon>
        <taxon>Kickxellales</taxon>
        <taxon>Kickxellaceae</taxon>
        <taxon>Linderina</taxon>
    </lineage>
</organism>
<keyword evidence="4 6" id="KW-0472">Membrane</keyword>
<evidence type="ECO:0000313" key="9">
    <source>
        <dbReference type="Proteomes" id="UP000193922"/>
    </source>
</evidence>
<feature type="transmembrane region" description="Helical" evidence="6">
    <location>
        <begin position="216"/>
        <end position="235"/>
    </location>
</feature>
<evidence type="ECO:0000256" key="6">
    <source>
        <dbReference type="SAM" id="Phobius"/>
    </source>
</evidence>
<feature type="transmembrane region" description="Helical" evidence="6">
    <location>
        <begin position="129"/>
        <end position="147"/>
    </location>
</feature>
<dbReference type="SUPFAM" id="SSF103473">
    <property type="entry name" value="MFS general substrate transporter"/>
    <property type="match status" value="1"/>
</dbReference>
<dbReference type="PANTHER" id="PTHR23508:SF10">
    <property type="entry name" value="CARBOXYLIC ACID TRANSPORTER PROTEIN HOMOLOG"/>
    <property type="match status" value="1"/>
</dbReference>
<dbReference type="InterPro" id="IPR036259">
    <property type="entry name" value="MFS_trans_sf"/>
</dbReference>
<evidence type="ECO:0000313" key="8">
    <source>
        <dbReference type="EMBL" id="ORX69967.1"/>
    </source>
</evidence>
<keyword evidence="3 6" id="KW-1133">Transmembrane helix</keyword>
<comment type="subcellular location">
    <subcellularLocation>
        <location evidence="1">Membrane</location>
        <topology evidence="1">Multi-pass membrane protein</topology>
    </subcellularLocation>
</comment>
<sequence length="539" mass="58643">MWFFKSKASPPPASSESDVHKENVDTTKSSDDSVKTSEFSDPPLTVAQRLDQLKWSRWHTQVTFILGTGWALDAFETSIVSGVMSLLKHHFGVTSKDATNITMVWMAGAMVGALGFGSFADRFGRKKSFIGTLCMYSLFTVITAASANFPMFLAFRFFTAIGVAAEYTAVNSTISEFIPARYRGTVNTFVMSTWAVGALLSSAIQIPLVNHTSDNVGWRVGMAIGALAALFVLWARTKLPESPRWLITQGRYEEAIKLVSEIEAIAKQPLTDTRVSVEDLALADAVQAKKTFVDNRPFLQRVGSKIKNLTVIQCVIRYPFRCAFAAILNLSQAFGDYGMSNFLSLALLPMVNIPDKRMPFFYAMANLTTLPAGLLCAYLMDKVNRKIFIPCNYILAIIGCATLLPAANSGSGNNVLGAYCFYQVGYTFAWITAYPTFTEIFPTELRASGVGIAVAFGRIAGAVAPRILVTVFENTGGGQNVGGALGVTCGFFGLGVLISIPWYFFGVEGRGRTLEEMAGTAAEQKEIMKREAAEKATKA</sequence>
<dbReference type="GeneID" id="63804045"/>
<evidence type="ECO:0000256" key="1">
    <source>
        <dbReference type="ARBA" id="ARBA00004141"/>
    </source>
</evidence>
<protein>
    <submittedName>
        <fullName evidence="8">MFS general substrate transporter</fullName>
    </submittedName>
</protein>
<dbReference type="Gene3D" id="1.20.1250.20">
    <property type="entry name" value="MFS general substrate transporter like domains"/>
    <property type="match status" value="1"/>
</dbReference>
<feature type="transmembrane region" description="Helical" evidence="6">
    <location>
        <begin position="326"/>
        <end position="348"/>
    </location>
</feature>
<dbReference type="PROSITE" id="PS50850">
    <property type="entry name" value="MFS"/>
    <property type="match status" value="1"/>
</dbReference>
<evidence type="ECO:0000256" key="2">
    <source>
        <dbReference type="ARBA" id="ARBA00022692"/>
    </source>
</evidence>
<dbReference type="InterPro" id="IPR005828">
    <property type="entry name" value="MFS_sugar_transport-like"/>
</dbReference>
<name>A0A1Y1W8W4_9FUNG</name>
<reference evidence="8 9" key="1">
    <citation type="submission" date="2016-07" db="EMBL/GenBank/DDBJ databases">
        <title>Pervasive Adenine N6-methylation of Active Genes in Fungi.</title>
        <authorList>
            <consortium name="DOE Joint Genome Institute"/>
            <person name="Mondo S.J."/>
            <person name="Dannebaum R.O."/>
            <person name="Kuo R.C."/>
            <person name="Labutti K."/>
            <person name="Haridas S."/>
            <person name="Kuo A."/>
            <person name="Salamov A."/>
            <person name="Ahrendt S.R."/>
            <person name="Lipzen A."/>
            <person name="Sullivan W."/>
            <person name="Andreopoulos W.B."/>
            <person name="Clum A."/>
            <person name="Lindquist E."/>
            <person name="Daum C."/>
            <person name="Ramamoorthy G.K."/>
            <person name="Gryganskyi A."/>
            <person name="Culley D."/>
            <person name="Magnuson J.K."/>
            <person name="James T.Y."/>
            <person name="O'Malley M.A."/>
            <person name="Stajich J.E."/>
            <person name="Spatafora J.W."/>
            <person name="Visel A."/>
            <person name="Grigoriev I.V."/>
        </authorList>
    </citation>
    <scope>NUCLEOTIDE SEQUENCE [LARGE SCALE GENOMIC DNA]</scope>
    <source>
        <strain evidence="8 9">ATCC 12442</strain>
    </source>
</reference>
<feature type="transmembrane region" description="Helical" evidence="6">
    <location>
        <begin position="153"/>
        <end position="174"/>
    </location>
</feature>
<feature type="domain" description="Major facilitator superfamily (MFS) profile" evidence="7">
    <location>
        <begin position="62"/>
        <end position="511"/>
    </location>
</feature>
<dbReference type="STRING" id="61395.A0A1Y1W8W4"/>
<feature type="transmembrane region" description="Helical" evidence="6">
    <location>
        <begin position="449"/>
        <end position="469"/>
    </location>
</feature>
<evidence type="ECO:0000256" key="3">
    <source>
        <dbReference type="ARBA" id="ARBA00022989"/>
    </source>
</evidence>
<dbReference type="InterPro" id="IPR020846">
    <property type="entry name" value="MFS_dom"/>
</dbReference>
<feature type="transmembrane region" description="Helical" evidence="6">
    <location>
        <begin position="186"/>
        <end position="204"/>
    </location>
</feature>
<feature type="transmembrane region" description="Helical" evidence="6">
    <location>
        <begin position="98"/>
        <end position="117"/>
    </location>
</feature>
<gene>
    <name evidence="8" type="ORF">DL89DRAFT_267207</name>
</gene>
<feature type="transmembrane region" description="Helical" evidence="6">
    <location>
        <begin position="62"/>
        <end position="86"/>
    </location>
</feature>
<keyword evidence="9" id="KW-1185">Reference proteome</keyword>
<dbReference type="OrthoDB" id="5296287at2759"/>
<accession>A0A1Y1W8W4</accession>
<dbReference type="EMBL" id="MCFD01000006">
    <property type="protein sequence ID" value="ORX69967.1"/>
    <property type="molecule type" value="Genomic_DNA"/>
</dbReference>
<evidence type="ECO:0000256" key="5">
    <source>
        <dbReference type="SAM" id="MobiDB-lite"/>
    </source>
</evidence>
<dbReference type="Proteomes" id="UP000193922">
    <property type="component" value="Unassembled WGS sequence"/>
</dbReference>
<feature type="region of interest" description="Disordered" evidence="5">
    <location>
        <begin position="1"/>
        <end position="40"/>
    </location>
</feature>
<dbReference type="GO" id="GO:0005886">
    <property type="term" value="C:plasma membrane"/>
    <property type="evidence" value="ECO:0007669"/>
    <property type="project" value="TreeGrafter"/>
</dbReference>
<dbReference type="RefSeq" id="XP_040743605.1">
    <property type="nucleotide sequence ID" value="XM_040887397.1"/>
</dbReference>
<feature type="transmembrane region" description="Helical" evidence="6">
    <location>
        <begin position="416"/>
        <end position="437"/>
    </location>
</feature>
<dbReference type="AlphaFoldDB" id="A0A1Y1W8W4"/>
<proteinExistence type="predicted"/>
<dbReference type="PANTHER" id="PTHR23508">
    <property type="entry name" value="CARBOXYLIC ACID TRANSPORTER PROTEIN HOMOLOG"/>
    <property type="match status" value="1"/>
</dbReference>
<comment type="caution">
    <text evidence="8">The sequence shown here is derived from an EMBL/GenBank/DDBJ whole genome shotgun (WGS) entry which is preliminary data.</text>
</comment>
<dbReference type="Pfam" id="PF00083">
    <property type="entry name" value="Sugar_tr"/>
    <property type="match status" value="1"/>
</dbReference>
<evidence type="ECO:0000256" key="4">
    <source>
        <dbReference type="ARBA" id="ARBA00023136"/>
    </source>
</evidence>
<feature type="transmembrane region" description="Helical" evidence="6">
    <location>
        <begin position="360"/>
        <end position="380"/>
    </location>
</feature>
<evidence type="ECO:0000259" key="7">
    <source>
        <dbReference type="PROSITE" id="PS50850"/>
    </source>
</evidence>
<dbReference type="CDD" id="cd17316">
    <property type="entry name" value="MFS_SV2_like"/>
    <property type="match status" value="1"/>
</dbReference>
<feature type="transmembrane region" description="Helical" evidence="6">
    <location>
        <begin position="387"/>
        <end position="404"/>
    </location>
</feature>
<dbReference type="GO" id="GO:0046943">
    <property type="term" value="F:carboxylic acid transmembrane transporter activity"/>
    <property type="evidence" value="ECO:0007669"/>
    <property type="project" value="TreeGrafter"/>
</dbReference>
<feature type="compositionally biased region" description="Basic and acidic residues" evidence="5">
    <location>
        <begin position="17"/>
        <end position="35"/>
    </location>
</feature>
<feature type="transmembrane region" description="Helical" evidence="6">
    <location>
        <begin position="481"/>
        <end position="505"/>
    </location>
</feature>